<sequence>MLNETVNFTSPIKAHGGMSELADFTDKLNYCDLIVLTWVSRDRIYCRFFLSGIYMDRMYVSDEGILSHLHRLCGVGDEISTSGVAELKQLFVRV</sequence>
<organism evidence="1 2">
    <name type="scientific">Pontibacter diazotrophicus</name>
    <dbReference type="NCBI Taxonomy" id="1400979"/>
    <lineage>
        <taxon>Bacteria</taxon>
        <taxon>Pseudomonadati</taxon>
        <taxon>Bacteroidota</taxon>
        <taxon>Cytophagia</taxon>
        <taxon>Cytophagales</taxon>
        <taxon>Hymenobacteraceae</taxon>
        <taxon>Pontibacter</taxon>
    </lineage>
</organism>
<reference evidence="2" key="1">
    <citation type="submission" date="2018-08" db="EMBL/GenBank/DDBJ databases">
        <authorList>
            <person name="Liu Z.-W."/>
            <person name="Du Z.-J."/>
        </authorList>
    </citation>
    <scope>NUCLEOTIDE SEQUENCE [LARGE SCALE GENOMIC DNA]</scope>
    <source>
        <strain evidence="2">H4X</strain>
    </source>
</reference>
<name>A0A3D8LDW9_9BACT</name>
<evidence type="ECO:0000313" key="1">
    <source>
        <dbReference type="EMBL" id="RDV15474.1"/>
    </source>
</evidence>
<dbReference type="EMBL" id="QRGR01000008">
    <property type="protein sequence ID" value="RDV15474.1"/>
    <property type="molecule type" value="Genomic_DNA"/>
</dbReference>
<dbReference type="RefSeq" id="WP_115565069.1">
    <property type="nucleotide sequence ID" value="NZ_QRGR01000008.1"/>
</dbReference>
<evidence type="ECO:0000313" key="2">
    <source>
        <dbReference type="Proteomes" id="UP000256708"/>
    </source>
</evidence>
<protein>
    <submittedName>
        <fullName evidence="1">Uncharacterized protein</fullName>
    </submittedName>
</protein>
<dbReference type="OrthoDB" id="853724at2"/>
<accession>A0A3D8LDW9</accession>
<dbReference type="AlphaFoldDB" id="A0A3D8LDW9"/>
<dbReference type="Proteomes" id="UP000256708">
    <property type="component" value="Unassembled WGS sequence"/>
</dbReference>
<gene>
    <name evidence="1" type="ORF">DXT99_08235</name>
</gene>
<comment type="caution">
    <text evidence="1">The sequence shown here is derived from an EMBL/GenBank/DDBJ whole genome shotgun (WGS) entry which is preliminary data.</text>
</comment>
<keyword evidence="2" id="KW-1185">Reference proteome</keyword>
<proteinExistence type="predicted"/>